<reference evidence="6 7" key="1">
    <citation type="submission" date="2016-11" db="EMBL/GenBank/DDBJ databases">
        <authorList>
            <person name="Jaros S."/>
            <person name="Januszkiewicz K."/>
            <person name="Wedrychowicz H."/>
        </authorList>
    </citation>
    <scope>NUCLEOTIDE SEQUENCE [LARGE SCALE GENOMIC DNA]</scope>
    <source>
        <strain evidence="5 6">GAS86</strain>
        <strain evidence="4 7">GAS95</strain>
    </source>
</reference>
<dbReference type="RefSeq" id="WP_074267512.1">
    <property type="nucleotide sequence ID" value="NZ_FSRU01000001.1"/>
</dbReference>
<feature type="domain" description="Hydantoinase/oxoprolinase N-terminal" evidence="2">
    <location>
        <begin position="15"/>
        <end position="187"/>
    </location>
</feature>
<evidence type="ECO:0000259" key="2">
    <source>
        <dbReference type="Pfam" id="PF05378"/>
    </source>
</evidence>
<dbReference type="GO" id="GO:0005829">
    <property type="term" value="C:cytosol"/>
    <property type="evidence" value="ECO:0007669"/>
    <property type="project" value="TreeGrafter"/>
</dbReference>
<dbReference type="PANTHER" id="PTHR11365:SF23">
    <property type="entry name" value="HYPOTHETICAL 5-OXOPROLINASE (EUROFUNG)-RELATED"/>
    <property type="match status" value="1"/>
</dbReference>
<dbReference type="Pfam" id="PF19278">
    <property type="entry name" value="Hydant_A_C"/>
    <property type="match status" value="1"/>
</dbReference>
<protein>
    <submittedName>
        <fullName evidence="5">N-methylhydantoinase A</fullName>
    </submittedName>
</protein>
<dbReference type="InterPro" id="IPR045079">
    <property type="entry name" value="Oxoprolinase-like"/>
</dbReference>
<dbReference type="EMBL" id="FSRU01000001">
    <property type="protein sequence ID" value="SIO42937.1"/>
    <property type="molecule type" value="Genomic_DNA"/>
</dbReference>
<dbReference type="Pfam" id="PF01968">
    <property type="entry name" value="Hydantoinase_A"/>
    <property type="match status" value="1"/>
</dbReference>
<dbReference type="Proteomes" id="UP000184693">
    <property type="component" value="Unassembled WGS sequence"/>
</dbReference>
<evidence type="ECO:0000313" key="7">
    <source>
        <dbReference type="Proteomes" id="UP000185151"/>
    </source>
</evidence>
<name>A0A1N6K040_9BURK</name>
<dbReference type="InterPro" id="IPR008040">
    <property type="entry name" value="Hydant_A_N"/>
</dbReference>
<evidence type="ECO:0000259" key="3">
    <source>
        <dbReference type="Pfam" id="PF19278"/>
    </source>
</evidence>
<sequence length="703" mass="75981">MSTKDRKSRVRLSSDIGGTFTDIVVERDGERLTSKVLTTPGEPERAVIDGTLSLLAEHEISPSDVDLFIHGTTLATNAIIERKGALTAVIGTEGFRDTLDIADEGRFDQYDIFIDKPAALIPRSRRFTVIERVNARGDVVLPLDDKSVHALAPELRRMGIKSVAVALLHSYANPQHEQRVREILAEQCPDIAVTLSYEVCPEVREYERTSTAVANAYVQPLMAGYLQRLGKELVTRGFDCPVYLMTSGGGLTTLETAARFPIRLVESGPAGGAILASYVAAQCDEHKVVSFDMGGTTAKICLIEDQKPQSSRTFEVDRAARFLRGSGLPLRIPVIEMIEIGAGGGSIAHVDTLKRIAVGPESAGSEPGPACYGRGGEEPTVTDSNLCIGRIDPDRFAGGKMKLYPDRSAAALTRAIGQKLDLSVHHSAYGVLEMVDENMANAARVHSVERGKDIATHTMIAFGGAAPLHAARLAEKLGMRRVIIPANAGVGSAVGFLRAPIAFEVVRSRYMTLSTFDAGQANRLIDQMRQEASAVVRAGAGDSELVEVCEAFMRYKGQGHEIVVRVPARELTAGDAESLRDAFEKEYIALFSRAIPHAIVEILTWTFSVSTIAEKPDITRRGPVTATEATPVGERTLFDPDSDKSITVPVYAREQMEVGNTLTGPAIIAEYETTTFVPATFSASVNDRLCIVLEKSVSQGESR</sequence>
<gene>
    <name evidence="4" type="ORF">SAMN05444165_3110</name>
    <name evidence="5" type="ORF">SAMN05444168_5545</name>
</gene>
<dbReference type="InterPro" id="IPR002821">
    <property type="entry name" value="Hydantoinase_A"/>
</dbReference>
<feature type="domain" description="Acetophenone carboxylase-like C-terminal" evidence="3">
    <location>
        <begin position="547"/>
        <end position="686"/>
    </location>
</feature>
<evidence type="ECO:0000313" key="5">
    <source>
        <dbReference type="EMBL" id="SIO49707.1"/>
    </source>
</evidence>
<organism evidence="5 6">
    <name type="scientific">Paraburkholderia phenazinium</name>
    <dbReference type="NCBI Taxonomy" id="60549"/>
    <lineage>
        <taxon>Bacteria</taxon>
        <taxon>Pseudomonadati</taxon>
        <taxon>Pseudomonadota</taxon>
        <taxon>Betaproteobacteria</taxon>
        <taxon>Burkholderiales</taxon>
        <taxon>Burkholderiaceae</taxon>
        <taxon>Paraburkholderia</taxon>
    </lineage>
</organism>
<keyword evidence="7" id="KW-1185">Reference proteome</keyword>
<dbReference type="PANTHER" id="PTHR11365">
    <property type="entry name" value="5-OXOPROLINASE RELATED"/>
    <property type="match status" value="1"/>
</dbReference>
<evidence type="ECO:0000313" key="4">
    <source>
        <dbReference type="EMBL" id="SIO42937.1"/>
    </source>
</evidence>
<dbReference type="AlphaFoldDB" id="A0A1N6K040"/>
<proteinExistence type="predicted"/>
<dbReference type="EMBL" id="FSRM01000002">
    <property type="protein sequence ID" value="SIO49707.1"/>
    <property type="molecule type" value="Genomic_DNA"/>
</dbReference>
<dbReference type="GO" id="GO:0006749">
    <property type="term" value="P:glutathione metabolic process"/>
    <property type="evidence" value="ECO:0007669"/>
    <property type="project" value="TreeGrafter"/>
</dbReference>
<dbReference type="Proteomes" id="UP000185151">
    <property type="component" value="Unassembled WGS sequence"/>
</dbReference>
<dbReference type="InterPro" id="IPR043129">
    <property type="entry name" value="ATPase_NBD"/>
</dbReference>
<dbReference type="Pfam" id="PF05378">
    <property type="entry name" value="Hydant_A_N"/>
    <property type="match status" value="1"/>
</dbReference>
<feature type="domain" description="Hydantoinase A/oxoprolinase" evidence="1">
    <location>
        <begin position="208"/>
        <end position="502"/>
    </location>
</feature>
<evidence type="ECO:0000313" key="6">
    <source>
        <dbReference type="Proteomes" id="UP000184693"/>
    </source>
</evidence>
<dbReference type="SUPFAM" id="SSF53067">
    <property type="entry name" value="Actin-like ATPase domain"/>
    <property type="match status" value="1"/>
</dbReference>
<dbReference type="GO" id="GO:0017168">
    <property type="term" value="F:5-oxoprolinase (ATP-hydrolyzing) activity"/>
    <property type="evidence" value="ECO:0007669"/>
    <property type="project" value="TreeGrafter"/>
</dbReference>
<evidence type="ECO:0000259" key="1">
    <source>
        <dbReference type="Pfam" id="PF01968"/>
    </source>
</evidence>
<dbReference type="OrthoDB" id="9768323at2"/>
<dbReference type="InterPro" id="IPR049517">
    <property type="entry name" value="ACX-like_C"/>
</dbReference>
<accession>A0A1N6K040</accession>